<evidence type="ECO:0000313" key="6">
    <source>
        <dbReference type="Proteomes" id="UP000014760"/>
    </source>
</evidence>
<dbReference type="PIRSF" id="PIRSF029792">
    <property type="entry name" value="Pro_racemase"/>
    <property type="match status" value="1"/>
</dbReference>
<dbReference type="SFLD" id="SFLDS00028">
    <property type="entry name" value="Proline_Racemase"/>
    <property type="match status" value="1"/>
</dbReference>
<dbReference type="GO" id="GO:0050346">
    <property type="term" value="F:trans-L-3-hydroxyproline dehydratase activity"/>
    <property type="evidence" value="ECO:0007669"/>
    <property type="project" value="UniProtKB-EC"/>
</dbReference>
<dbReference type="InterPro" id="IPR008794">
    <property type="entry name" value="Pro_racemase_fam"/>
</dbReference>
<dbReference type="Pfam" id="PF05544">
    <property type="entry name" value="Pro_racemase"/>
    <property type="match status" value="2"/>
</dbReference>
<evidence type="ECO:0000256" key="2">
    <source>
        <dbReference type="ARBA" id="ARBA00007529"/>
    </source>
</evidence>
<comment type="similarity">
    <text evidence="2">Belongs to the proline racemase family.</text>
</comment>
<name>R7VJZ5_CAPTE</name>
<gene>
    <name evidence="4" type="ORF">CAPTEDRAFT_2450</name>
</gene>
<dbReference type="FunFam" id="3.10.310.10:FF:000003">
    <property type="entry name" value="Proline racemase"/>
    <property type="match status" value="1"/>
</dbReference>
<dbReference type="OrthoDB" id="6409228at2759"/>
<sequence length="313" mass="34312">MHSGGEPLRIVEEGYPDISGETILDKRRFAKENLDHLRKFLVFEPRGHCDMYGALIVRYDLTDADLAVLFIHNEGYSTMCGHAVMCLGRYAVDRGMVKNKSTNEKGEVPVNIQCPCGMVRAFVEYNSDTEKSGRVRFHSVPAFAFATGLFYALVPAQCFGLDVRKSKTSELVEVATAVSEAVREQVKLHHPISTDFEFLYGTILTDGADAFSEQPTANTCVFADREVDRSPTGSGVTARVATQYAKGLIGQGQSRVFESGANGSRFTGMVAKETKCGDFKAVVVEVSGMGFYSGKAEFTAEEDDDLKSGFLLR</sequence>
<dbReference type="EnsemblMetazoa" id="CapteT2450">
    <property type="protein sequence ID" value="CapteP2450"/>
    <property type="gene ID" value="CapteG2450"/>
</dbReference>
<dbReference type="OMA" id="SHVLWTG"/>
<protein>
    <recommendedName>
        <fullName evidence="3">trans-L-3-hydroxyproline dehydratase</fullName>
        <ecNumber evidence="3">4.2.1.77</ecNumber>
    </recommendedName>
</protein>
<dbReference type="EMBL" id="AMQN01004320">
    <property type="status" value="NOT_ANNOTATED_CDS"/>
    <property type="molecule type" value="Genomic_DNA"/>
</dbReference>
<reference evidence="6" key="1">
    <citation type="submission" date="2012-12" db="EMBL/GenBank/DDBJ databases">
        <authorList>
            <person name="Hellsten U."/>
            <person name="Grimwood J."/>
            <person name="Chapman J.A."/>
            <person name="Shapiro H."/>
            <person name="Aerts A."/>
            <person name="Otillar R.P."/>
            <person name="Terry A.Y."/>
            <person name="Boore J.L."/>
            <person name="Simakov O."/>
            <person name="Marletaz F."/>
            <person name="Cho S.-J."/>
            <person name="Edsinger-Gonzales E."/>
            <person name="Havlak P."/>
            <person name="Kuo D.-H."/>
            <person name="Larsson T."/>
            <person name="Lv J."/>
            <person name="Arendt D."/>
            <person name="Savage R."/>
            <person name="Osoegawa K."/>
            <person name="de Jong P."/>
            <person name="Lindberg D.R."/>
            <person name="Seaver E.C."/>
            <person name="Weisblat D.A."/>
            <person name="Putnam N.H."/>
            <person name="Grigoriev I.V."/>
            <person name="Rokhsar D.S."/>
        </authorList>
    </citation>
    <scope>NUCLEOTIDE SEQUENCE</scope>
    <source>
        <strain evidence="6">I ESC-2004</strain>
    </source>
</reference>
<reference evidence="5" key="3">
    <citation type="submission" date="2015-06" db="UniProtKB">
        <authorList>
            <consortium name="EnsemblMetazoa"/>
        </authorList>
    </citation>
    <scope>IDENTIFICATION</scope>
</reference>
<evidence type="ECO:0000256" key="1">
    <source>
        <dbReference type="ARBA" id="ARBA00001148"/>
    </source>
</evidence>
<comment type="catalytic activity">
    <reaction evidence="1">
        <text>trans-3-hydroxy-L-proline = 1-pyrroline-2-carboxylate + H2O</text>
        <dbReference type="Rhea" id="RHEA:10320"/>
        <dbReference type="ChEBI" id="CHEBI:15377"/>
        <dbReference type="ChEBI" id="CHEBI:39785"/>
        <dbReference type="ChEBI" id="CHEBI:57938"/>
        <dbReference type="EC" id="4.2.1.77"/>
    </reaction>
</comment>
<keyword evidence="6" id="KW-1185">Reference proteome</keyword>
<dbReference type="EMBL" id="KB293181">
    <property type="protein sequence ID" value="ELU16335.1"/>
    <property type="molecule type" value="Genomic_DNA"/>
</dbReference>
<dbReference type="PANTHER" id="PTHR33442:SF1">
    <property type="entry name" value="TRANS-3-HYDROXY-L-PROLINE DEHYDRATASE"/>
    <property type="match status" value="1"/>
</dbReference>
<proteinExistence type="inferred from homology"/>
<dbReference type="HOGENOM" id="CLU_036729_0_1_1"/>
<dbReference type="AlphaFoldDB" id="R7VJZ5"/>
<dbReference type="EC" id="4.2.1.77" evidence="3"/>
<dbReference type="Proteomes" id="UP000014760">
    <property type="component" value="Unassembled WGS sequence"/>
</dbReference>
<evidence type="ECO:0000256" key="3">
    <source>
        <dbReference type="ARBA" id="ARBA00013105"/>
    </source>
</evidence>
<dbReference type="STRING" id="283909.R7VJZ5"/>
<dbReference type="SUPFAM" id="SSF54506">
    <property type="entry name" value="Diaminopimelate epimerase-like"/>
    <property type="match status" value="1"/>
</dbReference>
<accession>R7VJZ5</accession>
<dbReference type="PANTHER" id="PTHR33442">
    <property type="entry name" value="TRANS-3-HYDROXY-L-PROLINE DEHYDRATASE"/>
    <property type="match status" value="1"/>
</dbReference>
<evidence type="ECO:0000313" key="5">
    <source>
        <dbReference type="EnsemblMetazoa" id="CapteP2450"/>
    </source>
</evidence>
<evidence type="ECO:0000313" key="4">
    <source>
        <dbReference type="EMBL" id="ELU16335.1"/>
    </source>
</evidence>
<reference evidence="4 6" key="2">
    <citation type="journal article" date="2013" name="Nature">
        <title>Insights into bilaterian evolution from three spiralian genomes.</title>
        <authorList>
            <person name="Simakov O."/>
            <person name="Marletaz F."/>
            <person name="Cho S.J."/>
            <person name="Edsinger-Gonzales E."/>
            <person name="Havlak P."/>
            <person name="Hellsten U."/>
            <person name="Kuo D.H."/>
            <person name="Larsson T."/>
            <person name="Lv J."/>
            <person name="Arendt D."/>
            <person name="Savage R."/>
            <person name="Osoegawa K."/>
            <person name="de Jong P."/>
            <person name="Grimwood J."/>
            <person name="Chapman J.A."/>
            <person name="Shapiro H."/>
            <person name="Aerts A."/>
            <person name="Otillar R.P."/>
            <person name="Terry A.Y."/>
            <person name="Boore J.L."/>
            <person name="Grigoriev I.V."/>
            <person name="Lindberg D.R."/>
            <person name="Seaver E.C."/>
            <person name="Weisblat D.A."/>
            <person name="Putnam N.H."/>
            <person name="Rokhsar D.S."/>
        </authorList>
    </citation>
    <scope>NUCLEOTIDE SEQUENCE</scope>
    <source>
        <strain evidence="4 6">I ESC-2004</strain>
    </source>
</reference>
<dbReference type="Gene3D" id="3.10.310.10">
    <property type="entry name" value="Diaminopimelate Epimerase, Chain A, domain 1"/>
    <property type="match status" value="2"/>
</dbReference>
<organism evidence="4">
    <name type="scientific">Capitella teleta</name>
    <name type="common">Polychaete worm</name>
    <dbReference type="NCBI Taxonomy" id="283909"/>
    <lineage>
        <taxon>Eukaryota</taxon>
        <taxon>Metazoa</taxon>
        <taxon>Spiralia</taxon>
        <taxon>Lophotrochozoa</taxon>
        <taxon>Annelida</taxon>
        <taxon>Polychaeta</taxon>
        <taxon>Sedentaria</taxon>
        <taxon>Scolecida</taxon>
        <taxon>Capitellidae</taxon>
        <taxon>Capitella</taxon>
    </lineage>
</organism>